<gene>
    <name evidence="3" type="ORF">CLV34_2866</name>
</gene>
<evidence type="ECO:0000256" key="2">
    <source>
        <dbReference type="ARBA" id="ARBA00023002"/>
    </source>
</evidence>
<dbReference type="PANTHER" id="PTHR43669">
    <property type="entry name" value="5-KETO-D-GLUCONATE 5-REDUCTASE"/>
    <property type="match status" value="1"/>
</dbReference>
<reference evidence="3 4" key="1">
    <citation type="submission" date="2017-11" db="EMBL/GenBank/DDBJ databases">
        <title>Genomic Encyclopedia of Archaeal and Bacterial Type Strains, Phase II (KMG-II): From Individual Species to Whole Genera.</title>
        <authorList>
            <person name="Goeker M."/>
        </authorList>
    </citation>
    <scope>NUCLEOTIDE SEQUENCE [LARGE SCALE GENOMIC DNA]</scope>
    <source>
        <strain evidence="3 4">DSM 22413</strain>
    </source>
</reference>
<dbReference type="Proteomes" id="UP000231586">
    <property type="component" value="Unassembled WGS sequence"/>
</dbReference>
<evidence type="ECO:0000313" key="4">
    <source>
        <dbReference type="Proteomes" id="UP000231586"/>
    </source>
</evidence>
<dbReference type="OrthoDB" id="4833244at2"/>
<comment type="caution">
    <text evidence="3">The sequence shown here is derived from an EMBL/GenBank/DDBJ whole genome shotgun (WGS) entry which is preliminary data.</text>
</comment>
<dbReference type="SUPFAM" id="SSF51735">
    <property type="entry name" value="NAD(P)-binding Rossmann-fold domains"/>
    <property type="match status" value="1"/>
</dbReference>
<dbReference type="GO" id="GO:0016491">
    <property type="term" value="F:oxidoreductase activity"/>
    <property type="evidence" value="ECO:0007669"/>
    <property type="project" value="UniProtKB-KW"/>
</dbReference>
<organism evidence="3 4">
    <name type="scientific">Luteimicrobium subarcticum</name>
    <dbReference type="NCBI Taxonomy" id="620910"/>
    <lineage>
        <taxon>Bacteria</taxon>
        <taxon>Bacillati</taxon>
        <taxon>Actinomycetota</taxon>
        <taxon>Actinomycetes</taxon>
        <taxon>Micrococcales</taxon>
        <taxon>Luteimicrobium</taxon>
    </lineage>
</organism>
<dbReference type="Gene3D" id="3.40.50.720">
    <property type="entry name" value="NAD(P)-binding Rossmann-like Domain"/>
    <property type="match status" value="1"/>
</dbReference>
<comment type="similarity">
    <text evidence="1">Belongs to the short-chain dehydrogenases/reductases (SDR) family.</text>
</comment>
<evidence type="ECO:0000256" key="1">
    <source>
        <dbReference type="ARBA" id="ARBA00006484"/>
    </source>
</evidence>
<dbReference type="AlphaFoldDB" id="A0A2M8W422"/>
<evidence type="ECO:0000313" key="3">
    <source>
        <dbReference type="EMBL" id="PJI85676.1"/>
    </source>
</evidence>
<protein>
    <submittedName>
        <fullName evidence="3">NAD(P)-dependent dehydrogenase (Short-subunit alcohol dehydrogenase family)</fullName>
    </submittedName>
</protein>
<dbReference type="InterPro" id="IPR002347">
    <property type="entry name" value="SDR_fam"/>
</dbReference>
<dbReference type="Pfam" id="PF00106">
    <property type="entry name" value="adh_short"/>
    <property type="match status" value="1"/>
</dbReference>
<accession>A0A2M8W422</accession>
<sequence length="237" mass="23852">MNAEDVTAGSEARVLVAAGGAGVLGRFVVVAAARAGWTVLVPTRRPDAARDVVATCADAPGTVHVVPALPDGGPGDAYDAVARRVGDLVPHVSAVVASLGGWRLGPRLLDLSGDAWHAALTDHLTAHLRAAQVYVPLLAGARDPVYVMTNGAAADVPMVGSGAVSVTGAGQRMLLDVLRAEGGPSGPRFHEVTVTAAVAGDDRNVDPVAQVRGEDVAAAVLGVLDDPGSPARVRVGP</sequence>
<dbReference type="InterPro" id="IPR036291">
    <property type="entry name" value="NAD(P)-bd_dom_sf"/>
</dbReference>
<dbReference type="EMBL" id="PGTZ01000011">
    <property type="protein sequence ID" value="PJI85676.1"/>
    <property type="molecule type" value="Genomic_DNA"/>
</dbReference>
<proteinExistence type="inferred from homology"/>
<dbReference type="RefSeq" id="WP_100350957.1">
    <property type="nucleotide sequence ID" value="NZ_PGTZ01000011.1"/>
</dbReference>
<keyword evidence="4" id="KW-1185">Reference proteome</keyword>
<name>A0A2M8W422_9MICO</name>
<dbReference type="PANTHER" id="PTHR43669:SF12">
    <property type="entry name" value="BLR5618 PROTEIN"/>
    <property type="match status" value="1"/>
</dbReference>
<keyword evidence="2" id="KW-0560">Oxidoreductase</keyword>
<dbReference type="CDD" id="cd05233">
    <property type="entry name" value="SDR_c"/>
    <property type="match status" value="1"/>
</dbReference>